<dbReference type="Proteomes" id="UP001595075">
    <property type="component" value="Unassembled WGS sequence"/>
</dbReference>
<gene>
    <name evidence="2" type="ORF">VTL71DRAFT_3165</name>
</gene>
<feature type="compositionally biased region" description="Basic residues" evidence="1">
    <location>
        <begin position="68"/>
        <end position="80"/>
    </location>
</feature>
<evidence type="ECO:0000256" key="1">
    <source>
        <dbReference type="SAM" id="MobiDB-lite"/>
    </source>
</evidence>
<feature type="region of interest" description="Disordered" evidence="1">
    <location>
        <begin position="1"/>
        <end position="80"/>
    </location>
</feature>
<evidence type="ECO:0000313" key="2">
    <source>
        <dbReference type="EMBL" id="KAL2065495.1"/>
    </source>
</evidence>
<organism evidence="2 3">
    <name type="scientific">Oculimacula yallundae</name>
    <dbReference type="NCBI Taxonomy" id="86028"/>
    <lineage>
        <taxon>Eukaryota</taxon>
        <taxon>Fungi</taxon>
        <taxon>Dikarya</taxon>
        <taxon>Ascomycota</taxon>
        <taxon>Pezizomycotina</taxon>
        <taxon>Leotiomycetes</taxon>
        <taxon>Helotiales</taxon>
        <taxon>Ploettnerulaceae</taxon>
        <taxon>Oculimacula</taxon>
    </lineage>
</organism>
<comment type="caution">
    <text evidence="2">The sequence shown here is derived from an EMBL/GenBank/DDBJ whole genome shotgun (WGS) entry which is preliminary data.</text>
</comment>
<reference evidence="2 3" key="1">
    <citation type="journal article" date="2024" name="Commun. Biol.">
        <title>Comparative genomic analysis of thermophilic fungi reveals convergent evolutionary adaptations and gene losses.</title>
        <authorList>
            <person name="Steindorff A.S."/>
            <person name="Aguilar-Pontes M.V."/>
            <person name="Robinson A.J."/>
            <person name="Andreopoulos B."/>
            <person name="LaButti K."/>
            <person name="Kuo A."/>
            <person name="Mondo S."/>
            <person name="Riley R."/>
            <person name="Otillar R."/>
            <person name="Haridas S."/>
            <person name="Lipzen A."/>
            <person name="Grimwood J."/>
            <person name="Schmutz J."/>
            <person name="Clum A."/>
            <person name="Reid I.D."/>
            <person name="Moisan M.C."/>
            <person name="Butler G."/>
            <person name="Nguyen T.T.M."/>
            <person name="Dewar K."/>
            <person name="Conant G."/>
            <person name="Drula E."/>
            <person name="Henrissat B."/>
            <person name="Hansel C."/>
            <person name="Singer S."/>
            <person name="Hutchinson M.I."/>
            <person name="de Vries R.P."/>
            <person name="Natvig D.O."/>
            <person name="Powell A.J."/>
            <person name="Tsang A."/>
            <person name="Grigoriev I.V."/>
        </authorList>
    </citation>
    <scope>NUCLEOTIDE SEQUENCE [LARGE SCALE GENOMIC DNA]</scope>
    <source>
        <strain evidence="2 3">CBS 494.80</strain>
    </source>
</reference>
<proteinExistence type="predicted"/>
<keyword evidence="3" id="KW-1185">Reference proteome</keyword>
<accession>A0ABR4C6E9</accession>
<protein>
    <submittedName>
        <fullName evidence="2">Uncharacterized protein</fullName>
    </submittedName>
</protein>
<name>A0ABR4C6E9_9HELO</name>
<dbReference type="EMBL" id="JAZHXI010000012">
    <property type="protein sequence ID" value="KAL2065495.1"/>
    <property type="molecule type" value="Genomic_DNA"/>
</dbReference>
<evidence type="ECO:0000313" key="3">
    <source>
        <dbReference type="Proteomes" id="UP001595075"/>
    </source>
</evidence>
<sequence length="80" mass="9117">MQASKSTKLSFPCYPSRGKLCHTPNRTDPNSRRKTKDKEGSRAPKRLAILPEPGASHPSRVGKLYHESKRRYQKKRAIKA</sequence>